<keyword evidence="2" id="KW-0472">Membrane</keyword>
<feature type="transmembrane region" description="Helical" evidence="2">
    <location>
        <begin position="142"/>
        <end position="160"/>
    </location>
</feature>
<evidence type="ECO:0000256" key="2">
    <source>
        <dbReference type="SAM" id="Phobius"/>
    </source>
</evidence>
<keyword evidence="2" id="KW-0812">Transmembrane</keyword>
<organism evidence="3 4">
    <name type="scientific">Pristionchus entomophagus</name>
    <dbReference type="NCBI Taxonomy" id="358040"/>
    <lineage>
        <taxon>Eukaryota</taxon>
        <taxon>Metazoa</taxon>
        <taxon>Ecdysozoa</taxon>
        <taxon>Nematoda</taxon>
        <taxon>Chromadorea</taxon>
        <taxon>Rhabditida</taxon>
        <taxon>Rhabditina</taxon>
        <taxon>Diplogasteromorpha</taxon>
        <taxon>Diplogasteroidea</taxon>
        <taxon>Neodiplogasteridae</taxon>
        <taxon>Pristionchus</taxon>
    </lineage>
</organism>
<proteinExistence type="predicted"/>
<comment type="caution">
    <text evidence="3">The sequence shown here is derived from an EMBL/GenBank/DDBJ whole genome shotgun (WGS) entry which is preliminary data.</text>
</comment>
<dbReference type="Proteomes" id="UP001432027">
    <property type="component" value="Unassembled WGS sequence"/>
</dbReference>
<name>A0AAV5TZR9_9BILA</name>
<feature type="compositionally biased region" description="Acidic residues" evidence="1">
    <location>
        <begin position="52"/>
        <end position="91"/>
    </location>
</feature>
<feature type="compositionally biased region" description="Basic and acidic residues" evidence="1">
    <location>
        <begin position="37"/>
        <end position="51"/>
    </location>
</feature>
<dbReference type="EMBL" id="BTSX01000005">
    <property type="protein sequence ID" value="GMS99513.1"/>
    <property type="molecule type" value="Genomic_DNA"/>
</dbReference>
<dbReference type="AlphaFoldDB" id="A0AAV5TZR9"/>
<evidence type="ECO:0000313" key="3">
    <source>
        <dbReference type="EMBL" id="GMS99513.1"/>
    </source>
</evidence>
<evidence type="ECO:0000256" key="1">
    <source>
        <dbReference type="SAM" id="MobiDB-lite"/>
    </source>
</evidence>
<keyword evidence="2" id="KW-1133">Transmembrane helix</keyword>
<accession>A0AAV5TZR9</accession>
<gene>
    <name evidence="3" type="ORF">PENTCL1PPCAC_21688</name>
</gene>
<protein>
    <submittedName>
        <fullName evidence="3">Uncharacterized protein</fullName>
    </submittedName>
</protein>
<reference evidence="3" key="1">
    <citation type="submission" date="2023-10" db="EMBL/GenBank/DDBJ databases">
        <title>Genome assembly of Pristionchus species.</title>
        <authorList>
            <person name="Yoshida K."/>
            <person name="Sommer R.J."/>
        </authorList>
    </citation>
    <scope>NUCLEOTIDE SEQUENCE</scope>
    <source>
        <strain evidence="3">RS0144</strain>
    </source>
</reference>
<feature type="region of interest" description="Disordered" evidence="1">
    <location>
        <begin position="336"/>
        <end position="380"/>
    </location>
</feature>
<evidence type="ECO:0000313" key="4">
    <source>
        <dbReference type="Proteomes" id="UP001432027"/>
    </source>
</evidence>
<keyword evidence="4" id="KW-1185">Reference proteome</keyword>
<sequence>MARRFSESSSDSWSLVERRSSVESSDEDEGEIVVARDVYDEYDHESVGHDSMEDDTDFSESEQEDEQLEDAVEGQQEEDELSEEEEDGETETILEEEALADSAARHFVAAEKVVERLDELADSCDSPMEEALFQAVATPERMRLFVILWLAISGAIVLGLERAFVANMNLITPGENVQAGLPSREHLSRIGVAEIRDFLHRREIQRQLPTFGSYHKAFLKFAEERNGKKEMKRETIVPYCRYSNTTISIRSPSSAWSQCSRADAPVIKPAAPFVHLPVHSPNKTDLINKSKLTWLKREMKKSRMHLWGSPALPVPSSSSTNLSLLRPSLQSLPCIPNSVSRPCDPSSRAPRPTPPPRSLFPTKSQSIKPTIPKTPKYSTTPKNLAVYRNYSVMKVYPDKSSRRDPKPCLLPSKALFPKKTVEKKKEGKGVCQNTVLDRMKKRREQKNATVRKINKRSSPPPVIYANASSATHSKALMRKSSFAAGHCDRRSFNEPRLLPCITYKEQLPCLAAPPRRLIAPSGVSNKKIPVAKTTVNASKKTRSSPKKEYIRRIPLV</sequence>
<feature type="region of interest" description="Disordered" evidence="1">
    <location>
        <begin position="1"/>
        <end position="91"/>
    </location>
</feature>